<evidence type="ECO:0000256" key="6">
    <source>
        <dbReference type="ARBA" id="ARBA00023136"/>
    </source>
</evidence>
<evidence type="ECO:0000313" key="10">
    <source>
        <dbReference type="Proteomes" id="UP000191056"/>
    </source>
</evidence>
<feature type="transmembrane region" description="Helical" evidence="7">
    <location>
        <begin position="67"/>
        <end position="87"/>
    </location>
</feature>
<keyword evidence="6 7" id="KW-0472">Membrane</keyword>
<dbReference type="STRING" id="225345.CLCHR_08870"/>
<name>A0A1V4IZ34_9CLOT</name>
<dbReference type="RefSeq" id="WP_079438478.1">
    <property type="nucleotide sequence ID" value="NZ_MZGT01000009.1"/>
</dbReference>
<accession>A0A1V4IZ34</accession>
<feature type="transmembrane region" description="Helical" evidence="7">
    <location>
        <begin position="123"/>
        <end position="139"/>
    </location>
</feature>
<dbReference type="InterPro" id="IPR000515">
    <property type="entry name" value="MetI-like"/>
</dbReference>
<feature type="domain" description="ABC transmembrane type-1" evidence="8">
    <location>
        <begin position="59"/>
        <end position="239"/>
    </location>
</feature>
<dbReference type="EMBL" id="MZGT01000009">
    <property type="protein sequence ID" value="OPJ65311.1"/>
    <property type="molecule type" value="Genomic_DNA"/>
</dbReference>
<evidence type="ECO:0000256" key="7">
    <source>
        <dbReference type="RuleBase" id="RU363032"/>
    </source>
</evidence>
<dbReference type="GO" id="GO:0055085">
    <property type="term" value="P:transmembrane transport"/>
    <property type="evidence" value="ECO:0007669"/>
    <property type="project" value="InterPro"/>
</dbReference>
<dbReference type="OrthoDB" id="308958at2"/>
<dbReference type="PANTHER" id="PTHR30151">
    <property type="entry name" value="ALKANE SULFONATE ABC TRANSPORTER-RELATED, MEMBRANE SUBUNIT"/>
    <property type="match status" value="1"/>
</dbReference>
<dbReference type="InterPro" id="IPR035906">
    <property type="entry name" value="MetI-like_sf"/>
</dbReference>
<dbReference type="CDD" id="cd06261">
    <property type="entry name" value="TM_PBP2"/>
    <property type="match status" value="1"/>
</dbReference>
<dbReference type="SUPFAM" id="SSF161098">
    <property type="entry name" value="MetI-like"/>
    <property type="match status" value="1"/>
</dbReference>
<evidence type="ECO:0000313" key="9">
    <source>
        <dbReference type="EMBL" id="OPJ65311.1"/>
    </source>
</evidence>
<dbReference type="PROSITE" id="PS50928">
    <property type="entry name" value="ABC_TM1"/>
    <property type="match status" value="1"/>
</dbReference>
<evidence type="ECO:0000256" key="5">
    <source>
        <dbReference type="ARBA" id="ARBA00022989"/>
    </source>
</evidence>
<dbReference type="Gene3D" id="1.10.3720.10">
    <property type="entry name" value="MetI-like"/>
    <property type="match status" value="1"/>
</dbReference>
<keyword evidence="3" id="KW-1003">Cell membrane</keyword>
<evidence type="ECO:0000256" key="2">
    <source>
        <dbReference type="ARBA" id="ARBA00022448"/>
    </source>
</evidence>
<evidence type="ECO:0000256" key="1">
    <source>
        <dbReference type="ARBA" id="ARBA00004651"/>
    </source>
</evidence>
<protein>
    <submittedName>
        <fullName evidence="9">Alkanesulfonate transporter permease subunit</fullName>
    </submittedName>
</protein>
<evidence type="ECO:0000256" key="3">
    <source>
        <dbReference type="ARBA" id="ARBA00022475"/>
    </source>
</evidence>
<comment type="caution">
    <text evidence="9">The sequence shown here is derived from an EMBL/GenBank/DDBJ whole genome shotgun (WGS) entry which is preliminary data.</text>
</comment>
<comment type="subcellular location">
    <subcellularLocation>
        <location evidence="1 7">Cell membrane</location>
        <topology evidence="1 7">Multi-pass membrane protein</topology>
    </subcellularLocation>
</comment>
<keyword evidence="2 7" id="KW-0813">Transport</keyword>
<dbReference type="Proteomes" id="UP000191056">
    <property type="component" value="Unassembled WGS sequence"/>
</dbReference>
<keyword evidence="5 7" id="KW-1133">Transmembrane helix</keyword>
<gene>
    <name evidence="9" type="ORF">CLCHR_08870</name>
</gene>
<keyword evidence="10" id="KW-1185">Reference proteome</keyword>
<feature type="transmembrane region" description="Helical" evidence="7">
    <location>
        <begin position="221"/>
        <end position="238"/>
    </location>
</feature>
<organism evidence="9 10">
    <name type="scientific">Clostridium chromiireducens</name>
    <dbReference type="NCBI Taxonomy" id="225345"/>
    <lineage>
        <taxon>Bacteria</taxon>
        <taxon>Bacillati</taxon>
        <taxon>Bacillota</taxon>
        <taxon>Clostridia</taxon>
        <taxon>Eubacteriales</taxon>
        <taxon>Clostridiaceae</taxon>
        <taxon>Clostridium</taxon>
    </lineage>
</organism>
<keyword evidence="4 7" id="KW-0812">Transmembrane</keyword>
<dbReference type="AlphaFoldDB" id="A0A1V4IZ34"/>
<evidence type="ECO:0000256" key="4">
    <source>
        <dbReference type="ARBA" id="ARBA00022692"/>
    </source>
</evidence>
<comment type="similarity">
    <text evidence="7">Belongs to the binding-protein-dependent transport system permease family.</text>
</comment>
<reference evidence="9 10" key="1">
    <citation type="submission" date="2017-03" db="EMBL/GenBank/DDBJ databases">
        <title>Genome sequence of Clostridium chromiireducens DSM 23318.</title>
        <authorList>
            <person name="Poehlein A."/>
            <person name="Daniel R."/>
        </authorList>
    </citation>
    <scope>NUCLEOTIDE SEQUENCE [LARGE SCALE GENOMIC DNA]</scope>
    <source>
        <strain evidence="9 10">DSM 23318</strain>
    </source>
</reference>
<dbReference type="Pfam" id="PF00528">
    <property type="entry name" value="BPD_transp_1"/>
    <property type="match status" value="1"/>
</dbReference>
<feature type="transmembrane region" description="Helical" evidence="7">
    <location>
        <begin position="175"/>
        <end position="193"/>
    </location>
</feature>
<dbReference type="GO" id="GO:0005886">
    <property type="term" value="C:plasma membrane"/>
    <property type="evidence" value="ECO:0007669"/>
    <property type="project" value="UniProtKB-SubCell"/>
</dbReference>
<evidence type="ECO:0000259" key="8">
    <source>
        <dbReference type="PROSITE" id="PS50928"/>
    </source>
</evidence>
<proteinExistence type="inferred from homology"/>
<dbReference type="PANTHER" id="PTHR30151:SF0">
    <property type="entry name" value="ABC TRANSPORTER PERMEASE PROTEIN MJ0413-RELATED"/>
    <property type="match status" value="1"/>
</dbReference>
<sequence>MMKYSWKSKIYTFLSCIFFIGLWQASAIIINNDIYIPRIGQVIETIKGIFNEPGSFRVIISSFYRTTLSYVLALVFSIVLGVLGMVYPFFKYLMEPINSFSKTIPTMVLVVLSLVWFDKDKTPFVVGFAIIFPILYEGIRNNLINIDKKIIDMTKIYEVSLIDKIRKIYIPVIKFYFMSIFVSTFSLTFKVVIAGEVYGQPKFGIGSQIQIEKVNFNTSGIFAWIVIIVIISLLLEILNKALRQKIYRWAK</sequence>